<organism evidence="1 2">
    <name type="scientific">Armillaria tabescens</name>
    <name type="common">Ringless honey mushroom</name>
    <name type="synonym">Agaricus tabescens</name>
    <dbReference type="NCBI Taxonomy" id="1929756"/>
    <lineage>
        <taxon>Eukaryota</taxon>
        <taxon>Fungi</taxon>
        <taxon>Dikarya</taxon>
        <taxon>Basidiomycota</taxon>
        <taxon>Agaricomycotina</taxon>
        <taxon>Agaricomycetes</taxon>
        <taxon>Agaricomycetidae</taxon>
        <taxon>Agaricales</taxon>
        <taxon>Marasmiineae</taxon>
        <taxon>Physalacriaceae</taxon>
        <taxon>Desarmillaria</taxon>
    </lineage>
</organism>
<comment type="caution">
    <text evidence="1">The sequence shown here is derived from an EMBL/GenBank/DDBJ whole genome shotgun (WGS) entry which is preliminary data.</text>
</comment>
<dbReference type="Proteomes" id="UP001175211">
    <property type="component" value="Unassembled WGS sequence"/>
</dbReference>
<reference evidence="1" key="1">
    <citation type="submission" date="2023-06" db="EMBL/GenBank/DDBJ databases">
        <authorList>
            <consortium name="Lawrence Berkeley National Laboratory"/>
            <person name="Ahrendt S."/>
            <person name="Sahu N."/>
            <person name="Indic B."/>
            <person name="Wong-Bajracharya J."/>
            <person name="Merenyi Z."/>
            <person name="Ke H.-M."/>
            <person name="Monk M."/>
            <person name="Kocsube S."/>
            <person name="Drula E."/>
            <person name="Lipzen A."/>
            <person name="Balint B."/>
            <person name="Henrissat B."/>
            <person name="Andreopoulos B."/>
            <person name="Martin F.M."/>
            <person name="Harder C.B."/>
            <person name="Rigling D."/>
            <person name="Ford K.L."/>
            <person name="Foster G.D."/>
            <person name="Pangilinan J."/>
            <person name="Papanicolaou A."/>
            <person name="Barry K."/>
            <person name="LaButti K."/>
            <person name="Viragh M."/>
            <person name="Koriabine M."/>
            <person name="Yan M."/>
            <person name="Riley R."/>
            <person name="Champramary S."/>
            <person name="Plett K.L."/>
            <person name="Tsai I.J."/>
            <person name="Slot J."/>
            <person name="Sipos G."/>
            <person name="Plett J."/>
            <person name="Nagy L.G."/>
            <person name="Grigoriev I.V."/>
        </authorList>
    </citation>
    <scope>NUCLEOTIDE SEQUENCE</scope>
    <source>
        <strain evidence="1">CCBAS 213</strain>
    </source>
</reference>
<keyword evidence="2" id="KW-1185">Reference proteome</keyword>
<gene>
    <name evidence="1" type="ORF">EV420DRAFT_1480079</name>
</gene>
<dbReference type="RefSeq" id="XP_060330641.1">
    <property type="nucleotide sequence ID" value="XM_060469636.1"/>
</dbReference>
<dbReference type="GeneID" id="85353184"/>
<dbReference type="EMBL" id="JAUEPS010000018">
    <property type="protein sequence ID" value="KAK0458353.1"/>
    <property type="molecule type" value="Genomic_DNA"/>
</dbReference>
<proteinExistence type="predicted"/>
<dbReference type="AlphaFoldDB" id="A0AA39KGG3"/>
<evidence type="ECO:0000313" key="1">
    <source>
        <dbReference type="EMBL" id="KAK0458353.1"/>
    </source>
</evidence>
<protein>
    <submittedName>
        <fullName evidence="1">Uncharacterized protein</fullName>
    </submittedName>
</protein>
<name>A0AA39KGG3_ARMTA</name>
<sequence>MEMLSNLLDSWGLNPPSRLRRFVFDVVAFRDELAKTRPKHSDPTRLVQVDISGDYWELDVHCDAPNRDPEADRRLLKNEAWVDTKSIEPTHVRCKACKQRVNFFRHNFYLREWQDHRDYCPVIMHMMKRYVWMMLINQTRHREIFYLPNSQDPIPPAPICRNLLS</sequence>
<evidence type="ECO:0000313" key="2">
    <source>
        <dbReference type="Proteomes" id="UP001175211"/>
    </source>
</evidence>
<accession>A0AA39KGG3</accession>